<dbReference type="EMBL" id="CAJFCI010000035">
    <property type="protein sequence ID" value="CAD5107465.1"/>
    <property type="molecule type" value="Genomic_DNA"/>
</dbReference>
<reference evidence="2 3" key="1">
    <citation type="submission" date="2020-08" db="EMBL/GenBank/DDBJ databases">
        <authorList>
            <person name="Criscuolo A."/>
        </authorList>
    </citation>
    <scope>NUCLEOTIDE SEQUENCE [LARGE SCALE GENOMIC DNA]</scope>
    <source>
        <strain evidence="2">CIP111764</strain>
    </source>
</reference>
<comment type="caution">
    <text evidence="2">The sequence shown here is derived from an EMBL/GenBank/DDBJ whole genome shotgun (WGS) entry which is preliminary data.</text>
</comment>
<evidence type="ECO:0008006" key="4">
    <source>
        <dbReference type="Google" id="ProtNLM"/>
    </source>
</evidence>
<sequence length="450" mass="50856">MHKKLLNTAVLCGLMIMFSGVAQAKLSPEEVARLGQDLTPTGAQRAGNASGTIPAWTGGLTQAPAGFRPEAGYADPFADEQPLYTVNAANMAQYADLLSEGHKAMMKQYPSYQMHIYPSHRTLALPAEEYAQIAKEASEVELQPGGAGLVNYEKTSVPFPIPKNGLEAIWNHLVRYRAGGMQRYYSQLIVQSNGSFSAVQTEAKQVMASTLGNPEPNRLYYYHDYVAGPESLAGLQTLVHEPLDQVKETRLAWQYNPGQRRVLRAPEVSYDNPELSADGLRTTDSVDMYNGAPDKYEWKLVGKKEMLISYNNYKLNDRSLKYRQIVGKEHMNQDLVRYEPHRVWVVEATLKEGARHIYAKRRFYLDEDSWNIVQIDHYDGRGELWRVLEAHTLQRYDVNVNFPSSDVGYDLQARRYVVNGVENEEKAPAQFGWRGTLREFSPSALRRAGR</sequence>
<dbReference type="Pfam" id="PF07044">
    <property type="entry name" value="DUF1329"/>
    <property type="match status" value="1"/>
</dbReference>
<dbReference type="Gene3D" id="2.50.20.10">
    <property type="entry name" value="Lipoprotein localisation LolA/LolB/LppX"/>
    <property type="match status" value="1"/>
</dbReference>
<keyword evidence="3" id="KW-1185">Reference proteome</keyword>
<organism evidence="2 3">
    <name type="scientific">Zestomonas carbonaria</name>
    <dbReference type="NCBI Taxonomy" id="2762745"/>
    <lineage>
        <taxon>Bacteria</taxon>
        <taxon>Pseudomonadati</taxon>
        <taxon>Pseudomonadota</taxon>
        <taxon>Gammaproteobacteria</taxon>
        <taxon>Pseudomonadales</taxon>
        <taxon>Pseudomonadaceae</taxon>
        <taxon>Zestomonas</taxon>
    </lineage>
</organism>
<evidence type="ECO:0000313" key="2">
    <source>
        <dbReference type="EMBL" id="CAD5107465.1"/>
    </source>
</evidence>
<feature type="chain" id="PRO_5031361712" description="DUF1329 domain-containing protein" evidence="1">
    <location>
        <begin position="25"/>
        <end position="450"/>
    </location>
</feature>
<dbReference type="Proteomes" id="UP000583387">
    <property type="component" value="Unassembled WGS sequence"/>
</dbReference>
<dbReference type="AlphaFoldDB" id="A0A7U7ENT2"/>
<protein>
    <recommendedName>
        <fullName evidence="4">DUF1329 domain-containing protein</fullName>
    </recommendedName>
</protein>
<dbReference type="CDD" id="cd16329">
    <property type="entry name" value="LolA_like"/>
    <property type="match status" value="1"/>
</dbReference>
<name>A0A7U7ENT2_9GAMM</name>
<keyword evidence="1" id="KW-0732">Signal</keyword>
<evidence type="ECO:0000256" key="1">
    <source>
        <dbReference type="SAM" id="SignalP"/>
    </source>
</evidence>
<dbReference type="RefSeq" id="WP_187670813.1">
    <property type="nucleotide sequence ID" value="NZ_CAJFCI010000035.1"/>
</dbReference>
<evidence type="ECO:0000313" key="3">
    <source>
        <dbReference type="Proteomes" id="UP000583387"/>
    </source>
</evidence>
<dbReference type="InterPro" id="IPR010752">
    <property type="entry name" value="DUF1329"/>
</dbReference>
<accession>A0A7U7ENT2</accession>
<gene>
    <name evidence="2" type="ORF">PSEWESI4_01738</name>
</gene>
<proteinExistence type="predicted"/>
<feature type="signal peptide" evidence="1">
    <location>
        <begin position="1"/>
        <end position="24"/>
    </location>
</feature>